<feature type="transmembrane region" description="Helical" evidence="9">
    <location>
        <begin position="235"/>
        <end position="254"/>
    </location>
</feature>
<evidence type="ECO:0000313" key="12">
    <source>
        <dbReference type="Proteomes" id="UP000432715"/>
    </source>
</evidence>
<dbReference type="Pfam" id="PF03553">
    <property type="entry name" value="Na_H_antiporter"/>
    <property type="match status" value="1"/>
</dbReference>
<dbReference type="PANTHER" id="PTHR33451">
    <property type="entry name" value="MALATE-2H(+)/NA(+)-LACTATE ANTIPORTER"/>
    <property type="match status" value="1"/>
</dbReference>
<feature type="transmembrane region" description="Helical" evidence="9">
    <location>
        <begin position="12"/>
        <end position="30"/>
    </location>
</feature>
<gene>
    <name evidence="11" type="primary">nhaC</name>
    <name evidence="11" type="ORF">F8154_00180</name>
</gene>
<evidence type="ECO:0000256" key="8">
    <source>
        <dbReference type="ARBA" id="ARBA00038435"/>
    </source>
</evidence>
<feature type="transmembrane region" description="Helical" evidence="9">
    <location>
        <begin position="193"/>
        <end position="215"/>
    </location>
</feature>
<evidence type="ECO:0000313" key="11">
    <source>
        <dbReference type="EMBL" id="KAB3541011.1"/>
    </source>
</evidence>
<evidence type="ECO:0000259" key="10">
    <source>
        <dbReference type="Pfam" id="PF03553"/>
    </source>
</evidence>
<feature type="domain" description="Na+/H+ antiporter NhaC-like C-terminal" evidence="10">
    <location>
        <begin position="160"/>
        <end position="453"/>
    </location>
</feature>
<dbReference type="InterPro" id="IPR018461">
    <property type="entry name" value="Na/H_Antiport_NhaC-like_C"/>
</dbReference>
<evidence type="ECO:0000256" key="6">
    <source>
        <dbReference type="ARBA" id="ARBA00022989"/>
    </source>
</evidence>
<evidence type="ECO:0000256" key="3">
    <source>
        <dbReference type="ARBA" id="ARBA00022449"/>
    </source>
</evidence>
<organism evidence="11 12">
    <name type="scientific">Alkaliphilus pronyensis</name>
    <dbReference type="NCBI Taxonomy" id="1482732"/>
    <lineage>
        <taxon>Bacteria</taxon>
        <taxon>Bacillati</taxon>
        <taxon>Bacillota</taxon>
        <taxon>Clostridia</taxon>
        <taxon>Peptostreptococcales</taxon>
        <taxon>Natronincolaceae</taxon>
        <taxon>Alkaliphilus</taxon>
    </lineage>
</organism>
<evidence type="ECO:0000256" key="9">
    <source>
        <dbReference type="SAM" id="Phobius"/>
    </source>
</evidence>
<keyword evidence="7 9" id="KW-0472">Membrane</keyword>
<feature type="transmembrane region" description="Helical" evidence="9">
    <location>
        <begin position="434"/>
        <end position="458"/>
    </location>
</feature>
<keyword evidence="4" id="KW-1003">Cell membrane</keyword>
<dbReference type="EMBL" id="WBZC01000001">
    <property type="protein sequence ID" value="KAB3541011.1"/>
    <property type="molecule type" value="Genomic_DNA"/>
</dbReference>
<accession>A0A6I0FDL8</accession>
<evidence type="ECO:0000256" key="7">
    <source>
        <dbReference type="ARBA" id="ARBA00023136"/>
    </source>
</evidence>
<reference evidence="11 12" key="1">
    <citation type="submission" date="2019-10" db="EMBL/GenBank/DDBJ databases">
        <title>Alkaliphilus serpentinus sp. nov. and Alkaliphilus pronyensis sp. nov., two novel anaerobic alkaliphilic species isolated from the serpentinized-hosted hydrothermal field of the Prony Bay (New Caledonia).</title>
        <authorList>
            <person name="Postec A."/>
        </authorList>
    </citation>
    <scope>NUCLEOTIDE SEQUENCE [LARGE SCALE GENOMIC DNA]</scope>
    <source>
        <strain evidence="11 12">LacV</strain>
    </source>
</reference>
<keyword evidence="6 9" id="KW-1133">Transmembrane helix</keyword>
<feature type="transmembrane region" description="Helical" evidence="9">
    <location>
        <begin position="36"/>
        <end position="58"/>
    </location>
</feature>
<comment type="caution">
    <text evidence="11">The sequence shown here is derived from an EMBL/GenBank/DDBJ whole genome shotgun (WGS) entry which is preliminary data.</text>
</comment>
<feature type="transmembrane region" description="Helical" evidence="9">
    <location>
        <begin position="70"/>
        <end position="91"/>
    </location>
</feature>
<comment type="subcellular location">
    <subcellularLocation>
        <location evidence="1">Cell membrane</location>
        <topology evidence="1">Multi-pass membrane protein</topology>
    </subcellularLocation>
</comment>
<keyword evidence="3" id="KW-0050">Antiport</keyword>
<dbReference type="AlphaFoldDB" id="A0A6I0FDL8"/>
<dbReference type="PANTHER" id="PTHR33451:SF3">
    <property type="entry name" value="MALATE-2H(+)_NA(+)-LACTATE ANTIPORTER"/>
    <property type="match status" value="1"/>
</dbReference>
<feature type="transmembrane region" description="Helical" evidence="9">
    <location>
        <begin position="342"/>
        <end position="366"/>
    </location>
</feature>
<keyword evidence="5 9" id="KW-0812">Transmembrane</keyword>
<evidence type="ECO:0000256" key="2">
    <source>
        <dbReference type="ARBA" id="ARBA00022448"/>
    </source>
</evidence>
<feature type="transmembrane region" description="Helical" evidence="9">
    <location>
        <begin position="312"/>
        <end position="330"/>
    </location>
</feature>
<dbReference type="InterPro" id="IPR004770">
    <property type="entry name" value="Na/H_antiport_NhaC"/>
</dbReference>
<name>A0A6I0FDL8_9FIRM</name>
<protein>
    <submittedName>
        <fullName evidence="11">Na+/H+ antiporter NhaC</fullName>
    </submittedName>
</protein>
<evidence type="ECO:0000256" key="5">
    <source>
        <dbReference type="ARBA" id="ARBA00022692"/>
    </source>
</evidence>
<keyword evidence="12" id="KW-1185">Reference proteome</keyword>
<dbReference type="GO" id="GO:0005886">
    <property type="term" value="C:plasma membrane"/>
    <property type="evidence" value="ECO:0007669"/>
    <property type="project" value="UniProtKB-SubCell"/>
</dbReference>
<dbReference type="OrthoDB" id="9762978at2"/>
<dbReference type="GO" id="GO:0015297">
    <property type="term" value="F:antiporter activity"/>
    <property type="evidence" value="ECO:0007669"/>
    <property type="project" value="UniProtKB-KW"/>
</dbReference>
<comment type="similarity">
    <text evidence="8">Belongs to the NhaC Na(+)/H(+) (TC 2.A.35) antiporter family.</text>
</comment>
<dbReference type="NCBIfam" id="TIGR00931">
    <property type="entry name" value="antiport_nhaC"/>
    <property type="match status" value="1"/>
</dbReference>
<keyword evidence="2" id="KW-0813">Transport</keyword>
<dbReference type="InterPro" id="IPR052180">
    <property type="entry name" value="NhaC_Na-H+_Antiporter"/>
</dbReference>
<evidence type="ECO:0000256" key="1">
    <source>
        <dbReference type="ARBA" id="ARBA00004651"/>
    </source>
</evidence>
<feature type="transmembrane region" description="Helical" evidence="9">
    <location>
        <begin position="137"/>
        <end position="163"/>
    </location>
</feature>
<evidence type="ECO:0000256" key="4">
    <source>
        <dbReference type="ARBA" id="ARBA00022475"/>
    </source>
</evidence>
<sequence length="466" mass="48866">MKPKKEAKVLHALIPILFLLVVLSISIIVFEASPHIPLIMATVVAGIVAITMLGFSWTELEEGIIDTIKLGMQAILILMVIGTIIGTWILSGTVPTMIYYGLQILSPGIFLVATTLICCIVSLATGSSWTTAGTVGIALLGIGTGLGMPIGMVAGAIVSGAYFGDKMSPLSDTTNLAPAMAGATLFEHIKHMIYTTAPALVISLIIYGVLGLRYADKALDTAQIDLLLNTMAENFTISPLLLIPPIVVILIVVMKIPALPGLISGTVLGALFAVLFQGADFGAIIDAAHYGMSIETGVPIIDDLLSRGGLDGMMWTVSLILIALAFGGVMERTGMLHAVARGILALASGTGSLILSTVVTCIFVNLVTGEQYLSLVIPGRMYKDAYIERGIHPKVLSRALEGSGTVTSALIPWNTCGAFMIGTLGVSPIVYGPYAFLNLLLPLINILYGFLGITIAPVEKSEKATA</sequence>
<dbReference type="Proteomes" id="UP000432715">
    <property type="component" value="Unassembled WGS sequence"/>
</dbReference>
<feature type="transmembrane region" description="Helical" evidence="9">
    <location>
        <begin position="97"/>
        <end position="125"/>
    </location>
</feature>
<proteinExistence type="inferred from homology"/>